<organism evidence="4 6">
    <name type="scientific">Adineta ricciae</name>
    <name type="common">Rotifer</name>
    <dbReference type="NCBI Taxonomy" id="249248"/>
    <lineage>
        <taxon>Eukaryota</taxon>
        <taxon>Metazoa</taxon>
        <taxon>Spiralia</taxon>
        <taxon>Gnathifera</taxon>
        <taxon>Rotifera</taxon>
        <taxon>Eurotatoria</taxon>
        <taxon>Bdelloidea</taxon>
        <taxon>Adinetida</taxon>
        <taxon>Adinetidae</taxon>
        <taxon>Adineta</taxon>
    </lineage>
</organism>
<comment type="caution">
    <text evidence="4">The sequence shown here is derived from an EMBL/GenBank/DDBJ whole genome shotgun (WGS) entry which is preliminary data.</text>
</comment>
<evidence type="ECO:0000259" key="2">
    <source>
        <dbReference type="PROSITE" id="PS50878"/>
    </source>
</evidence>
<dbReference type="GO" id="GO:0003824">
    <property type="term" value="F:catalytic activity"/>
    <property type="evidence" value="ECO:0007669"/>
    <property type="project" value="InterPro"/>
</dbReference>
<dbReference type="Pfam" id="PF00078">
    <property type="entry name" value="RVT_1"/>
    <property type="match status" value="1"/>
</dbReference>
<dbReference type="InterPro" id="IPR000477">
    <property type="entry name" value="RT_dom"/>
</dbReference>
<keyword evidence="1" id="KW-0732">Signal</keyword>
<protein>
    <recommendedName>
        <fullName evidence="2">Reverse transcriptase domain-containing protein</fullName>
    </recommendedName>
</protein>
<dbReference type="Pfam" id="PF14529">
    <property type="entry name" value="Exo_endo_phos_2"/>
    <property type="match status" value="1"/>
</dbReference>
<evidence type="ECO:0000313" key="3">
    <source>
        <dbReference type="EMBL" id="CAF1241864.1"/>
    </source>
</evidence>
<feature type="chain" id="PRO_5035686446" description="Reverse transcriptase domain-containing protein" evidence="1">
    <location>
        <begin position="21"/>
        <end position="936"/>
    </location>
</feature>
<evidence type="ECO:0000256" key="1">
    <source>
        <dbReference type="SAM" id="SignalP"/>
    </source>
</evidence>
<dbReference type="Proteomes" id="UP000663852">
    <property type="component" value="Unassembled WGS sequence"/>
</dbReference>
<dbReference type="Proteomes" id="UP000663828">
    <property type="component" value="Unassembled WGS sequence"/>
</dbReference>
<evidence type="ECO:0000313" key="4">
    <source>
        <dbReference type="EMBL" id="CAF1312884.1"/>
    </source>
</evidence>
<dbReference type="EMBL" id="CAJNOR010002060">
    <property type="protein sequence ID" value="CAF1241864.1"/>
    <property type="molecule type" value="Genomic_DNA"/>
</dbReference>
<gene>
    <name evidence="4" type="ORF">EDS130_LOCUS31242</name>
    <name evidence="3" type="ORF">XAT740_LOCUS25780</name>
</gene>
<dbReference type="AlphaFoldDB" id="A0A815EKW2"/>
<dbReference type="PANTHER" id="PTHR36688:SF2">
    <property type="entry name" value="ENDONUCLEASE_EXONUCLEASE_PHOSPHATASE DOMAIN-CONTAINING PROTEIN"/>
    <property type="match status" value="1"/>
</dbReference>
<dbReference type="PANTHER" id="PTHR36688">
    <property type="entry name" value="ENDO/EXONUCLEASE/PHOSPHATASE DOMAIN-CONTAINING PROTEIN"/>
    <property type="match status" value="1"/>
</dbReference>
<dbReference type="CDD" id="cd01650">
    <property type="entry name" value="RT_nLTR_like"/>
    <property type="match status" value="1"/>
</dbReference>
<dbReference type="InterPro" id="IPR052560">
    <property type="entry name" value="RdDP_mobile_element"/>
</dbReference>
<dbReference type="InterPro" id="IPR036691">
    <property type="entry name" value="Endo/exonu/phosph_ase_sf"/>
</dbReference>
<evidence type="ECO:0000313" key="6">
    <source>
        <dbReference type="Proteomes" id="UP000663852"/>
    </source>
</evidence>
<proteinExistence type="predicted"/>
<dbReference type="InterPro" id="IPR005135">
    <property type="entry name" value="Endo/exonuclease/phosphatase"/>
</dbReference>
<dbReference type="OrthoDB" id="416454at2759"/>
<dbReference type="EMBL" id="CAJNOJ010000227">
    <property type="protein sequence ID" value="CAF1312884.1"/>
    <property type="molecule type" value="Genomic_DNA"/>
</dbReference>
<keyword evidence="5" id="KW-1185">Reference proteome</keyword>
<dbReference type="PROSITE" id="PS50878">
    <property type="entry name" value="RT_POL"/>
    <property type="match status" value="1"/>
</dbReference>
<feature type="domain" description="Reverse transcriptase" evidence="2">
    <location>
        <begin position="478"/>
        <end position="755"/>
    </location>
</feature>
<accession>A0A815EKW2</accession>
<dbReference type="SUPFAM" id="SSF56672">
    <property type="entry name" value="DNA/RNA polymerases"/>
    <property type="match status" value="1"/>
</dbReference>
<sequence length="936" mass="108502">MGHNISLLLLNVASLSRYLAEVFNLFEVTSSPIVILTGTHHKKKATKRLAAHAFNYNFFTSQGSNAFGGVLVAIHKSIRCQRRDEFNQVNNLVVLELGEGTDAFQLASCYSPPAEKIPLEIFDSILDINPNTIFAGDLNAKHSSWSVSIENAKGYALYNWLASSRIHSSLEIINKYATTSTRSDATIDLFIAPSKFATSKFSVLKSIGSDHFPIIWNPHMNFRSNHVKLPIQRTKWKAFDLFITYVGSYWQELADHMNHSAMFFTLYERFLSLCLARFTIVSLCNSVKPSLPNHIVQMIDQKRLYLQLFRRTRHPFFASVLRHISRLVYKEIFQYKRQAWQIYCKSLNDCDTKRFWKKAKNHFKAKSIPIVGLKHNNNVIVDRTEMCAIAKDYYEAQFTSHSREHTIIEAEAEVLDEELEKALIIDPPTPITIDFQELKRSVSTLKNKNSSGLDGVSNRIIKALPSNHLSIILKCFNNFGRTLQTSPHWHTAKMILIPKTKARTIAIEETRPISLLPCFSKLFEKCFLIHFRKWINSQGLLPDEQTGFRPGHNMAVRLVAIVDQIGQSLAKHTAAGGLFVDFRTAFNQLWFQGLWIKLIKLNCPKYLIAWLRHYLRDRNAYIDMIPAKSIVFDLAKGVPQGSVVGPVLFIVYHHDLLESLDTIHWKHLFADDLAILFTPDSSLAPPNMIQDIVEHLEEVLVRLIDYSKTWKQPINFNKTYWMLFNRQVAPKVPVIVCQDHRIDRVNRFKYLGTILDEKLSFNPHIDHIKSKINANLKIFKRLSSTRMTSENTNFRLYNAYIRPYYQSLLNIYPMLSIGKKEQLEGLNRKIFRIIYNWHDARNIEISNMDKYRSLADLALTHWSKLKETIFRTNPGIIQDYLQHKLAIVYLKEYVNNPVLMRQRRTIFGRGRIRKYIRNLTTDNQMTLLDHVLAYHN</sequence>
<dbReference type="InterPro" id="IPR043502">
    <property type="entry name" value="DNA/RNA_pol_sf"/>
</dbReference>
<dbReference type="SUPFAM" id="SSF56219">
    <property type="entry name" value="DNase I-like"/>
    <property type="match status" value="1"/>
</dbReference>
<feature type="signal peptide" evidence="1">
    <location>
        <begin position="1"/>
        <end position="20"/>
    </location>
</feature>
<dbReference type="Gene3D" id="3.60.10.10">
    <property type="entry name" value="Endonuclease/exonuclease/phosphatase"/>
    <property type="match status" value="1"/>
</dbReference>
<name>A0A815EKW2_ADIRI</name>
<reference evidence="4" key="1">
    <citation type="submission" date="2021-02" db="EMBL/GenBank/DDBJ databases">
        <authorList>
            <person name="Nowell W R."/>
        </authorList>
    </citation>
    <scope>NUCLEOTIDE SEQUENCE</scope>
</reference>
<evidence type="ECO:0000313" key="5">
    <source>
        <dbReference type="Proteomes" id="UP000663828"/>
    </source>
</evidence>